<evidence type="ECO:0000256" key="6">
    <source>
        <dbReference type="PROSITE-ProRule" id="PRU00433"/>
    </source>
</evidence>
<keyword evidence="5 6" id="KW-0408">Iron</keyword>
<dbReference type="Gene3D" id="1.10.760.10">
    <property type="entry name" value="Cytochrome c-like domain"/>
    <property type="match status" value="1"/>
</dbReference>
<accession>Q1Z9U9</accession>
<protein>
    <submittedName>
        <fullName evidence="8">Monoheme cytochrome c</fullName>
    </submittedName>
</protein>
<dbReference type="PROSITE" id="PS51007">
    <property type="entry name" value="CYTC"/>
    <property type="match status" value="1"/>
</dbReference>
<dbReference type="GO" id="GO:0009055">
    <property type="term" value="F:electron transfer activity"/>
    <property type="evidence" value="ECO:0007669"/>
    <property type="project" value="InterPro"/>
</dbReference>
<dbReference type="Pfam" id="PF13442">
    <property type="entry name" value="Cytochrome_CBB3"/>
    <property type="match status" value="1"/>
</dbReference>
<evidence type="ECO:0000313" key="9">
    <source>
        <dbReference type="Proteomes" id="UP000003789"/>
    </source>
</evidence>
<dbReference type="InterPro" id="IPR009056">
    <property type="entry name" value="Cyt_c-like_dom"/>
</dbReference>
<evidence type="ECO:0000313" key="8">
    <source>
        <dbReference type="EMBL" id="EAS45743.1"/>
    </source>
</evidence>
<proteinExistence type="predicted"/>
<keyword evidence="4" id="KW-0249">Electron transport</keyword>
<dbReference type="Proteomes" id="UP000003789">
    <property type="component" value="Unassembled WGS sequence"/>
</dbReference>
<feature type="domain" description="Cytochrome c" evidence="7">
    <location>
        <begin position="34"/>
        <end position="113"/>
    </location>
</feature>
<evidence type="ECO:0000256" key="4">
    <source>
        <dbReference type="ARBA" id="ARBA00022982"/>
    </source>
</evidence>
<dbReference type="InterPro" id="IPR036909">
    <property type="entry name" value="Cyt_c-like_dom_sf"/>
</dbReference>
<dbReference type="HOGENOM" id="CLU_128253_1_2_6"/>
<dbReference type="EMBL" id="AAPH01000001">
    <property type="protein sequence ID" value="EAS45743.1"/>
    <property type="molecule type" value="Genomic_DNA"/>
</dbReference>
<keyword evidence="1" id="KW-0813">Transport</keyword>
<evidence type="ECO:0000256" key="1">
    <source>
        <dbReference type="ARBA" id="ARBA00022448"/>
    </source>
</evidence>
<name>Q1Z9U9_9GAMM</name>
<evidence type="ECO:0000256" key="5">
    <source>
        <dbReference type="ARBA" id="ARBA00023004"/>
    </source>
</evidence>
<evidence type="ECO:0000256" key="3">
    <source>
        <dbReference type="ARBA" id="ARBA00022723"/>
    </source>
</evidence>
<dbReference type="SUPFAM" id="SSF46626">
    <property type="entry name" value="Cytochrome c"/>
    <property type="match status" value="1"/>
</dbReference>
<dbReference type="InterPro" id="IPR050597">
    <property type="entry name" value="Cytochrome_c_Oxidase_Subunit"/>
</dbReference>
<dbReference type="PANTHER" id="PTHR33751">
    <property type="entry name" value="CBB3-TYPE CYTOCHROME C OXIDASE SUBUNIT FIXP"/>
    <property type="match status" value="1"/>
</dbReference>
<dbReference type="PANTHER" id="PTHR33751:SF9">
    <property type="entry name" value="CYTOCHROME C4"/>
    <property type="match status" value="1"/>
</dbReference>
<organism evidence="8 9">
    <name type="scientific">Photobacterium profundum 3TCK</name>
    <dbReference type="NCBI Taxonomy" id="314280"/>
    <lineage>
        <taxon>Bacteria</taxon>
        <taxon>Pseudomonadati</taxon>
        <taxon>Pseudomonadota</taxon>
        <taxon>Gammaproteobacteria</taxon>
        <taxon>Vibrionales</taxon>
        <taxon>Vibrionaceae</taxon>
        <taxon>Photobacterium</taxon>
    </lineage>
</organism>
<gene>
    <name evidence="8" type="ORF">P3TCK_05181</name>
</gene>
<comment type="caution">
    <text evidence="8">The sequence shown here is derived from an EMBL/GenBank/DDBJ whole genome shotgun (WGS) entry which is preliminary data.</text>
</comment>
<dbReference type="AlphaFoldDB" id="Q1Z9U9"/>
<dbReference type="OrthoDB" id="9796421at2"/>
<reference evidence="8 9" key="1">
    <citation type="submission" date="2006-03" db="EMBL/GenBank/DDBJ databases">
        <authorList>
            <person name="Bartlett D.H."/>
            <person name="Valle G."/>
            <person name="Lauro F.M."/>
            <person name="Vezzi A."/>
            <person name="Simonato F."/>
            <person name="Eloe E."/>
            <person name="Vitulo N."/>
            <person name="Stratton T.K."/>
            <person name="D'angelo M."/>
            <person name="Ferriera S."/>
            <person name="Johnson J."/>
            <person name="Kravitz S."/>
            <person name="Beeson K."/>
            <person name="Sutton G."/>
            <person name="Rogers Y."/>
            <person name="Friedman R."/>
            <person name="Frazier M."/>
            <person name="Venter J.C."/>
        </authorList>
    </citation>
    <scope>NUCLEOTIDE SEQUENCE [LARGE SCALE GENOMIC DNA]</scope>
    <source>
        <strain evidence="8 9">3TCK</strain>
    </source>
</reference>
<sequence length="133" mass="15314">MYLSRYIKQRLSIDKVNIVPIIIIVLFGFVFTPTADAQDYQRLENMCKACHGKTGVNGYTVIPDLKWQNNAYLVQQLTQFKNGQRKDMTMTKVAQLLSKDDIQQLAEYFYSFKHGTASQALSTNNNNSEKQHE</sequence>
<dbReference type="GO" id="GO:0020037">
    <property type="term" value="F:heme binding"/>
    <property type="evidence" value="ECO:0007669"/>
    <property type="project" value="InterPro"/>
</dbReference>
<evidence type="ECO:0000259" key="7">
    <source>
        <dbReference type="PROSITE" id="PS51007"/>
    </source>
</evidence>
<keyword evidence="3 6" id="KW-0479">Metal-binding</keyword>
<evidence type="ECO:0000256" key="2">
    <source>
        <dbReference type="ARBA" id="ARBA00022617"/>
    </source>
</evidence>
<dbReference type="RefSeq" id="WP_006229047.1">
    <property type="nucleotide sequence ID" value="NZ_CH724134.1"/>
</dbReference>
<dbReference type="GO" id="GO:0046872">
    <property type="term" value="F:metal ion binding"/>
    <property type="evidence" value="ECO:0007669"/>
    <property type="project" value="UniProtKB-KW"/>
</dbReference>
<keyword evidence="2 6" id="KW-0349">Heme</keyword>